<gene>
    <name evidence="1" type="ORF">L6452_10133</name>
</gene>
<sequence length="67" mass="7779">MLLMKEEQRTYQNPFVDLREVAVVTIDTPEVYARFLFNLEAIPLDDPQEQRDHRPQKKGASVSDDSS</sequence>
<reference evidence="1 2" key="2">
    <citation type="journal article" date="2022" name="Mol. Ecol. Resour.">
        <title>The genomes of chicory, endive, great burdock and yacon provide insights into Asteraceae paleo-polyploidization history and plant inulin production.</title>
        <authorList>
            <person name="Fan W."/>
            <person name="Wang S."/>
            <person name="Wang H."/>
            <person name="Wang A."/>
            <person name="Jiang F."/>
            <person name="Liu H."/>
            <person name="Zhao H."/>
            <person name="Xu D."/>
            <person name="Zhang Y."/>
        </authorList>
    </citation>
    <scope>NUCLEOTIDE SEQUENCE [LARGE SCALE GENOMIC DNA]</scope>
    <source>
        <strain evidence="2">cv. Niubang</strain>
    </source>
</reference>
<accession>A0ACB9DM53</accession>
<keyword evidence="2" id="KW-1185">Reference proteome</keyword>
<name>A0ACB9DM53_ARCLA</name>
<dbReference type="Proteomes" id="UP001055879">
    <property type="component" value="Linkage Group LG03"/>
</dbReference>
<comment type="caution">
    <text evidence="1">The sequence shown here is derived from an EMBL/GenBank/DDBJ whole genome shotgun (WGS) entry which is preliminary data.</text>
</comment>
<evidence type="ECO:0000313" key="2">
    <source>
        <dbReference type="Proteomes" id="UP001055879"/>
    </source>
</evidence>
<organism evidence="1 2">
    <name type="scientific">Arctium lappa</name>
    <name type="common">Greater burdock</name>
    <name type="synonym">Lappa major</name>
    <dbReference type="NCBI Taxonomy" id="4217"/>
    <lineage>
        <taxon>Eukaryota</taxon>
        <taxon>Viridiplantae</taxon>
        <taxon>Streptophyta</taxon>
        <taxon>Embryophyta</taxon>
        <taxon>Tracheophyta</taxon>
        <taxon>Spermatophyta</taxon>
        <taxon>Magnoliopsida</taxon>
        <taxon>eudicotyledons</taxon>
        <taxon>Gunneridae</taxon>
        <taxon>Pentapetalae</taxon>
        <taxon>asterids</taxon>
        <taxon>campanulids</taxon>
        <taxon>Asterales</taxon>
        <taxon>Asteraceae</taxon>
        <taxon>Carduoideae</taxon>
        <taxon>Cardueae</taxon>
        <taxon>Arctiinae</taxon>
        <taxon>Arctium</taxon>
    </lineage>
</organism>
<proteinExistence type="predicted"/>
<dbReference type="EMBL" id="CM042049">
    <property type="protein sequence ID" value="KAI3747615.1"/>
    <property type="molecule type" value="Genomic_DNA"/>
</dbReference>
<reference evidence="2" key="1">
    <citation type="journal article" date="2022" name="Mol. Ecol. Resour.">
        <title>The genomes of chicory, endive, great burdock and yacon provide insights into Asteraceae palaeo-polyploidization history and plant inulin production.</title>
        <authorList>
            <person name="Fan W."/>
            <person name="Wang S."/>
            <person name="Wang H."/>
            <person name="Wang A."/>
            <person name="Jiang F."/>
            <person name="Liu H."/>
            <person name="Zhao H."/>
            <person name="Xu D."/>
            <person name="Zhang Y."/>
        </authorList>
    </citation>
    <scope>NUCLEOTIDE SEQUENCE [LARGE SCALE GENOMIC DNA]</scope>
    <source>
        <strain evidence="2">cv. Niubang</strain>
    </source>
</reference>
<evidence type="ECO:0000313" key="1">
    <source>
        <dbReference type="EMBL" id="KAI3747615.1"/>
    </source>
</evidence>
<protein>
    <submittedName>
        <fullName evidence="1">Uncharacterized protein</fullName>
    </submittedName>
</protein>